<evidence type="ECO:0000313" key="2">
    <source>
        <dbReference type="EMBL" id="QUH28818.1"/>
    </source>
</evidence>
<keyword evidence="3" id="KW-1185">Reference proteome</keyword>
<protein>
    <submittedName>
        <fullName evidence="2">Uncharacterized protein</fullName>
    </submittedName>
</protein>
<dbReference type="KEGG" id="vgu:HYG85_07780"/>
<name>A0A8J8M9H9_9FIRM</name>
<dbReference type="RefSeq" id="WP_212693024.1">
    <property type="nucleotide sequence ID" value="NZ_CP058561.1"/>
</dbReference>
<feature type="transmembrane region" description="Helical" evidence="1">
    <location>
        <begin position="6"/>
        <end position="22"/>
    </location>
</feature>
<sequence length="142" mass="16956">MFKKSTYLLIFILFIIIIIYLIKPIKYLNYSNIDRIVIVNEAEKGQDPLTLNNDDFIKLKKSLGKYSLLIFTLDVDKVLYNLRMDLYDGSIKKYSMYFYSNDMSNSKNSTTYFENQYYKINHDIIKTLEEILINNDFSLETY</sequence>
<proteinExistence type="predicted"/>
<dbReference type="EMBL" id="CP058561">
    <property type="protein sequence ID" value="QUH28818.1"/>
    <property type="molecule type" value="Genomic_DNA"/>
</dbReference>
<keyword evidence="1" id="KW-1133">Transmembrane helix</keyword>
<organism evidence="2 3">
    <name type="scientific">Vallitalea guaymasensis</name>
    <dbReference type="NCBI Taxonomy" id="1185412"/>
    <lineage>
        <taxon>Bacteria</taxon>
        <taxon>Bacillati</taxon>
        <taxon>Bacillota</taxon>
        <taxon>Clostridia</taxon>
        <taxon>Lachnospirales</taxon>
        <taxon>Vallitaleaceae</taxon>
        <taxon>Vallitalea</taxon>
    </lineage>
</organism>
<dbReference type="Proteomes" id="UP000677305">
    <property type="component" value="Chromosome"/>
</dbReference>
<dbReference type="AlphaFoldDB" id="A0A8J8M9H9"/>
<evidence type="ECO:0000313" key="3">
    <source>
        <dbReference type="Proteomes" id="UP000677305"/>
    </source>
</evidence>
<gene>
    <name evidence="2" type="ORF">HYG85_07780</name>
</gene>
<accession>A0A8J8M9H9</accession>
<keyword evidence="1" id="KW-0812">Transmembrane</keyword>
<keyword evidence="1" id="KW-0472">Membrane</keyword>
<reference evidence="2 3" key="1">
    <citation type="submission" date="2020-07" db="EMBL/GenBank/DDBJ databases">
        <title>Vallitalea guaymasensis genome.</title>
        <authorList>
            <person name="Postec A."/>
        </authorList>
    </citation>
    <scope>NUCLEOTIDE SEQUENCE [LARGE SCALE GENOMIC DNA]</scope>
    <source>
        <strain evidence="2 3">Ra1766G1</strain>
    </source>
</reference>
<evidence type="ECO:0000256" key="1">
    <source>
        <dbReference type="SAM" id="Phobius"/>
    </source>
</evidence>